<name>A0A1W1BBT2_9ZZZZ</name>
<gene>
    <name evidence="1" type="ORF">MNB_SV-12-1127</name>
</gene>
<evidence type="ECO:0000313" key="1">
    <source>
        <dbReference type="EMBL" id="SFV51060.1"/>
    </source>
</evidence>
<proteinExistence type="predicted"/>
<reference evidence="1" key="1">
    <citation type="submission" date="2016-10" db="EMBL/GenBank/DDBJ databases">
        <authorList>
            <person name="de Groot N.N."/>
        </authorList>
    </citation>
    <scope>NUCLEOTIDE SEQUENCE</scope>
</reference>
<protein>
    <submittedName>
        <fullName evidence="1">Uncharacterized protein</fullName>
    </submittedName>
</protein>
<organism evidence="1">
    <name type="scientific">hydrothermal vent metagenome</name>
    <dbReference type="NCBI Taxonomy" id="652676"/>
    <lineage>
        <taxon>unclassified sequences</taxon>
        <taxon>metagenomes</taxon>
        <taxon>ecological metagenomes</taxon>
    </lineage>
</organism>
<dbReference type="AlphaFoldDB" id="A0A1W1BBT2"/>
<dbReference type="EMBL" id="FPHE01000014">
    <property type="protein sequence ID" value="SFV51060.1"/>
    <property type="molecule type" value="Genomic_DNA"/>
</dbReference>
<sequence length="159" mass="17381">MRRVLNITASMVLISGASFAVEVESVEQNSGANITILETMSATPTEVTRVKVKDSGVESFVLVPKANSNNIGTLSPNMDDKLNSKKGLIIAFKDKNVDIAPLEALFNISLKEKLQSGFYIFKNLSGLSDVALIEAILKSDSQDMIKTLRPNWEMGVEKF</sequence>
<accession>A0A1W1BBT2</accession>